<proteinExistence type="predicted"/>
<keyword evidence="2" id="KW-1185">Reference proteome</keyword>
<dbReference type="Proteomes" id="UP000605361">
    <property type="component" value="Unassembled WGS sequence"/>
</dbReference>
<feature type="non-terminal residue" evidence="1">
    <location>
        <position position="68"/>
    </location>
</feature>
<evidence type="ECO:0000313" key="1">
    <source>
        <dbReference type="EMBL" id="MBF8191321.1"/>
    </source>
</evidence>
<organism evidence="1 2">
    <name type="scientific">Nonomuraea cypriaca</name>
    <dbReference type="NCBI Taxonomy" id="1187855"/>
    <lineage>
        <taxon>Bacteria</taxon>
        <taxon>Bacillati</taxon>
        <taxon>Actinomycetota</taxon>
        <taxon>Actinomycetes</taxon>
        <taxon>Streptosporangiales</taxon>
        <taxon>Streptosporangiaceae</taxon>
        <taxon>Nonomuraea</taxon>
    </lineage>
</organism>
<accession>A0A931AEM1</accession>
<comment type="caution">
    <text evidence="1">The sequence shown here is derived from an EMBL/GenBank/DDBJ whole genome shotgun (WGS) entry which is preliminary data.</text>
</comment>
<reference evidence="1" key="1">
    <citation type="submission" date="2020-11" db="EMBL/GenBank/DDBJ databases">
        <title>Whole-genome analyses of Nonomuraea sp. K274.</title>
        <authorList>
            <person name="Veyisoglu A."/>
        </authorList>
    </citation>
    <scope>NUCLEOTIDE SEQUENCE</scope>
    <source>
        <strain evidence="1">K274</strain>
    </source>
</reference>
<dbReference type="EMBL" id="JADOGI010000156">
    <property type="protein sequence ID" value="MBF8191321.1"/>
    <property type="molecule type" value="Genomic_DNA"/>
</dbReference>
<name>A0A931AEM1_9ACTN</name>
<evidence type="ECO:0000313" key="2">
    <source>
        <dbReference type="Proteomes" id="UP000605361"/>
    </source>
</evidence>
<gene>
    <name evidence="1" type="ORF">ITP53_37605</name>
</gene>
<sequence length="68" mass="7393">MEFTEWIRGRTDEQLRALVSARPELITPVPAHLEGLASRAGSPSAIGRVLDRLDRVTLAVVETLAVQG</sequence>
<dbReference type="RefSeq" id="WP_195900231.1">
    <property type="nucleotide sequence ID" value="NZ_JADOGI010000156.1"/>
</dbReference>
<dbReference type="AlphaFoldDB" id="A0A931AEM1"/>
<protein>
    <submittedName>
        <fullName evidence="1">Uncharacterized protein</fullName>
    </submittedName>
</protein>